<comment type="caution">
    <text evidence="13">The sequence shown here is derived from an EMBL/GenBank/DDBJ whole genome shotgun (WGS) entry which is preliminary data.</text>
</comment>
<evidence type="ECO:0000256" key="5">
    <source>
        <dbReference type="ARBA" id="ARBA00023077"/>
    </source>
</evidence>
<evidence type="ECO:0000256" key="4">
    <source>
        <dbReference type="ARBA" id="ARBA00022692"/>
    </source>
</evidence>
<dbReference type="NCBIfam" id="TIGR01778">
    <property type="entry name" value="TonB-copper"/>
    <property type="match status" value="1"/>
</dbReference>
<dbReference type="InterPro" id="IPR010100">
    <property type="entry name" value="TonB-dep_Cu_rcpt"/>
</dbReference>
<proteinExistence type="inferred from homology"/>
<evidence type="ECO:0000259" key="12">
    <source>
        <dbReference type="Pfam" id="PF07715"/>
    </source>
</evidence>
<dbReference type="Proteomes" id="UP000483379">
    <property type="component" value="Unassembled WGS sequence"/>
</dbReference>
<keyword evidence="13" id="KW-0675">Receptor</keyword>
<dbReference type="InterPro" id="IPR036942">
    <property type="entry name" value="Beta-barrel_TonB_sf"/>
</dbReference>
<dbReference type="PROSITE" id="PS52016">
    <property type="entry name" value="TONB_DEPENDENT_REC_3"/>
    <property type="match status" value="1"/>
</dbReference>
<evidence type="ECO:0000256" key="9">
    <source>
        <dbReference type="RuleBase" id="RU003357"/>
    </source>
</evidence>
<keyword evidence="10" id="KW-0732">Signal</keyword>
<evidence type="ECO:0000256" key="10">
    <source>
        <dbReference type="SAM" id="SignalP"/>
    </source>
</evidence>
<dbReference type="PANTHER" id="PTHR30069">
    <property type="entry name" value="TONB-DEPENDENT OUTER MEMBRANE RECEPTOR"/>
    <property type="match status" value="1"/>
</dbReference>
<dbReference type="Pfam" id="PF00593">
    <property type="entry name" value="TonB_dep_Rec_b-barrel"/>
    <property type="match status" value="1"/>
</dbReference>
<reference evidence="13 14" key="1">
    <citation type="submission" date="2020-02" db="EMBL/GenBank/DDBJ databases">
        <title>Genome sequences of Thiorhodococcus mannitoliphagus and Thiorhodococcus minor, purple sulfur photosynthetic bacteria in the gammaproteobacterial family, Chromatiaceae.</title>
        <authorList>
            <person name="Aviles F.A."/>
            <person name="Meyer T.E."/>
            <person name="Kyndt J.A."/>
        </authorList>
    </citation>
    <scope>NUCLEOTIDE SEQUENCE [LARGE SCALE GENOMIC DNA]</scope>
    <source>
        <strain evidence="13 14">DSM 11518</strain>
    </source>
</reference>
<feature type="signal peptide" evidence="10">
    <location>
        <begin position="1"/>
        <end position="21"/>
    </location>
</feature>
<dbReference type="CDD" id="cd01347">
    <property type="entry name" value="ligand_gated_channel"/>
    <property type="match status" value="1"/>
</dbReference>
<keyword evidence="7 8" id="KW-0998">Cell outer membrane</keyword>
<dbReference type="SUPFAM" id="SSF56935">
    <property type="entry name" value="Porins"/>
    <property type="match status" value="1"/>
</dbReference>
<evidence type="ECO:0000256" key="1">
    <source>
        <dbReference type="ARBA" id="ARBA00004571"/>
    </source>
</evidence>
<dbReference type="GO" id="GO:0015344">
    <property type="term" value="F:siderophore uptake transmembrane transporter activity"/>
    <property type="evidence" value="ECO:0007669"/>
    <property type="project" value="TreeGrafter"/>
</dbReference>
<evidence type="ECO:0000256" key="8">
    <source>
        <dbReference type="PROSITE-ProRule" id="PRU01360"/>
    </source>
</evidence>
<evidence type="ECO:0000256" key="2">
    <source>
        <dbReference type="ARBA" id="ARBA00022448"/>
    </source>
</evidence>
<keyword evidence="6 8" id="KW-0472">Membrane</keyword>
<dbReference type="GO" id="GO:0009279">
    <property type="term" value="C:cell outer membrane"/>
    <property type="evidence" value="ECO:0007669"/>
    <property type="project" value="UniProtKB-SubCell"/>
</dbReference>
<dbReference type="InterPro" id="IPR037066">
    <property type="entry name" value="Plug_dom_sf"/>
</dbReference>
<comment type="similarity">
    <text evidence="8 9">Belongs to the TonB-dependent receptor family.</text>
</comment>
<feature type="domain" description="TonB-dependent receptor plug" evidence="12">
    <location>
        <begin position="56"/>
        <end position="144"/>
    </location>
</feature>
<evidence type="ECO:0000313" key="13">
    <source>
        <dbReference type="EMBL" id="NEV62151.1"/>
    </source>
</evidence>
<dbReference type="Gene3D" id="2.40.170.20">
    <property type="entry name" value="TonB-dependent receptor, beta-barrel domain"/>
    <property type="match status" value="1"/>
</dbReference>
<keyword evidence="14" id="KW-1185">Reference proteome</keyword>
<feature type="domain" description="TonB-dependent receptor-like beta-barrel" evidence="11">
    <location>
        <begin position="196"/>
        <end position="659"/>
    </location>
</feature>
<dbReference type="GO" id="GO:0044718">
    <property type="term" value="P:siderophore transmembrane transport"/>
    <property type="evidence" value="ECO:0007669"/>
    <property type="project" value="TreeGrafter"/>
</dbReference>
<feature type="chain" id="PRO_5026692426" evidence="10">
    <location>
        <begin position="22"/>
        <end position="698"/>
    </location>
</feature>
<keyword evidence="3 8" id="KW-1134">Transmembrane beta strand</keyword>
<evidence type="ECO:0000256" key="7">
    <source>
        <dbReference type="ARBA" id="ARBA00023237"/>
    </source>
</evidence>
<dbReference type="PANTHER" id="PTHR30069:SF49">
    <property type="entry name" value="OUTER MEMBRANE PROTEIN C"/>
    <property type="match status" value="1"/>
</dbReference>
<comment type="subcellular location">
    <subcellularLocation>
        <location evidence="1 8">Cell outer membrane</location>
        <topology evidence="1 8">Multi-pass membrane protein</topology>
    </subcellularLocation>
</comment>
<dbReference type="Gene3D" id="2.170.130.10">
    <property type="entry name" value="TonB-dependent receptor, plug domain"/>
    <property type="match status" value="1"/>
</dbReference>
<evidence type="ECO:0000256" key="3">
    <source>
        <dbReference type="ARBA" id="ARBA00022452"/>
    </source>
</evidence>
<dbReference type="EMBL" id="JAAIJQ010000023">
    <property type="protein sequence ID" value="NEV62151.1"/>
    <property type="molecule type" value="Genomic_DNA"/>
</dbReference>
<protein>
    <submittedName>
        <fullName evidence="13">TonB-dependent copper receptor</fullName>
    </submittedName>
</protein>
<keyword evidence="2 8" id="KW-0813">Transport</keyword>
<organism evidence="13 14">
    <name type="scientific">Thiorhodococcus minor</name>
    <dbReference type="NCBI Taxonomy" id="57489"/>
    <lineage>
        <taxon>Bacteria</taxon>
        <taxon>Pseudomonadati</taxon>
        <taxon>Pseudomonadota</taxon>
        <taxon>Gammaproteobacteria</taxon>
        <taxon>Chromatiales</taxon>
        <taxon>Chromatiaceae</taxon>
        <taxon>Thiorhodococcus</taxon>
    </lineage>
</organism>
<sequence length="698" mass="75982">MSKSVLLTGLVWGAGSLAAYAEEATTLLPEIEVVREPLEVESPLTFSASLDALDISTPADAGDLLRRLPGIDGSRMGGHGIDPIIRGQKHRQLNILMDGAYAFGGCPNRMDPPTTLLDLDSYDSLTVIKGAQTVRYGAGGSGGTVIFERKTPRFAEAESARARFTGGLTSNADTQSASADIAIGNPLGFARALGSYRSADDYEDGSGNTVRSAYNTESAGIILGYTPSDATRVELSYDATHDWDLLFAGAGMDSPYSNTNQWRLKLDQEVAMGALQRLSGELYSVNVDHLMDNYSLRPLTAMFKMRVPTESNSAGGRIVADLSTRGTDWTLGLDYLNVTRDATRYWSYKSSSVNVPQSYMWPDVEQGDLGLFAEAEQGIGAHGRIKGGLRYDHVESSVSDVRANKAPTGPAWVMSANQLYRTYYGKTAKDATEDNLGGFLSYGHDLGNDLELTAGVSRTLRTADATERYLASNGNPASMRWVGNPDLDPEQHHQLDLTLAKTGAAWRTDLALFYDRVTDYILRDRAHGQSGILRSDNATIYRNVDAELTGGEWSGEIEFAQHWQAGASLAYVYAQNRTDGRAIAQIPPLSGILKLDYRQDLWAAGAQVTWANTQDRVDDDPMTGSGLDVGETAGWWVLDLYGQVKLGRQGELRLGVDNVFDRTYAYHVNRANVDPFNPQAVQVNEPGRTVWARASVAF</sequence>
<dbReference type="InterPro" id="IPR012910">
    <property type="entry name" value="Plug_dom"/>
</dbReference>
<evidence type="ECO:0000313" key="14">
    <source>
        <dbReference type="Proteomes" id="UP000483379"/>
    </source>
</evidence>
<dbReference type="InterPro" id="IPR039426">
    <property type="entry name" value="TonB-dep_rcpt-like"/>
</dbReference>
<keyword evidence="5 9" id="KW-0798">TonB box</keyword>
<accession>A0A6M0JYP5</accession>
<dbReference type="Pfam" id="PF07715">
    <property type="entry name" value="Plug"/>
    <property type="match status" value="1"/>
</dbReference>
<name>A0A6M0JYP5_9GAMM</name>
<evidence type="ECO:0000256" key="6">
    <source>
        <dbReference type="ARBA" id="ARBA00023136"/>
    </source>
</evidence>
<gene>
    <name evidence="13" type="ORF">G3446_09650</name>
</gene>
<dbReference type="RefSeq" id="WP_164452625.1">
    <property type="nucleotide sequence ID" value="NZ_JAAIJQ010000023.1"/>
</dbReference>
<keyword evidence="4 8" id="KW-0812">Transmembrane</keyword>
<dbReference type="InterPro" id="IPR000531">
    <property type="entry name" value="Beta-barrel_TonB"/>
</dbReference>
<dbReference type="AlphaFoldDB" id="A0A6M0JYP5"/>
<evidence type="ECO:0000259" key="11">
    <source>
        <dbReference type="Pfam" id="PF00593"/>
    </source>
</evidence>